<dbReference type="PATRIC" id="fig|1423740.3.peg.243"/>
<organism evidence="1 2">
    <name type="scientific">Ligilactobacillus equi DSM 15833 = JCM 10991</name>
    <dbReference type="NCBI Taxonomy" id="1423740"/>
    <lineage>
        <taxon>Bacteria</taxon>
        <taxon>Bacillati</taxon>
        <taxon>Bacillota</taxon>
        <taxon>Bacilli</taxon>
        <taxon>Lactobacillales</taxon>
        <taxon>Lactobacillaceae</taxon>
        <taxon>Ligilactobacillus</taxon>
    </lineage>
</organism>
<dbReference type="AlphaFoldDB" id="A0A0R1TSF1"/>
<reference evidence="1 2" key="1">
    <citation type="journal article" date="2015" name="Genome Announc.">
        <title>Expanding the biotechnology potential of lactobacilli through comparative genomics of 213 strains and associated genera.</title>
        <authorList>
            <person name="Sun Z."/>
            <person name="Harris H.M."/>
            <person name="McCann A."/>
            <person name="Guo C."/>
            <person name="Argimon S."/>
            <person name="Zhang W."/>
            <person name="Yang X."/>
            <person name="Jeffery I.B."/>
            <person name="Cooney J.C."/>
            <person name="Kagawa T.F."/>
            <person name="Liu W."/>
            <person name="Song Y."/>
            <person name="Salvetti E."/>
            <person name="Wrobel A."/>
            <person name="Rasinkangas P."/>
            <person name="Parkhill J."/>
            <person name="Rea M.C."/>
            <person name="O'Sullivan O."/>
            <person name="Ritari J."/>
            <person name="Douillard F.P."/>
            <person name="Paul Ross R."/>
            <person name="Yang R."/>
            <person name="Briner A.E."/>
            <person name="Felis G.E."/>
            <person name="de Vos W.M."/>
            <person name="Barrangou R."/>
            <person name="Klaenhammer T.R."/>
            <person name="Caufield P.W."/>
            <person name="Cui Y."/>
            <person name="Zhang H."/>
            <person name="O'Toole P.W."/>
        </authorList>
    </citation>
    <scope>NUCLEOTIDE SEQUENCE [LARGE SCALE GENOMIC DNA]</scope>
    <source>
        <strain evidence="1 2">DSM 15833</strain>
    </source>
</reference>
<protein>
    <submittedName>
        <fullName evidence="1">Uncharacterized protein</fullName>
    </submittedName>
</protein>
<evidence type="ECO:0000313" key="2">
    <source>
        <dbReference type="Proteomes" id="UP000051048"/>
    </source>
</evidence>
<accession>A0A0R1TSF1</accession>
<proteinExistence type="predicted"/>
<dbReference type="RefSeq" id="WP_023859233.1">
    <property type="nucleotide sequence ID" value="NZ_AZFH01000010.1"/>
</dbReference>
<gene>
    <name evidence="1" type="ORF">FC36_GL000226</name>
</gene>
<dbReference type="Proteomes" id="UP000051048">
    <property type="component" value="Unassembled WGS sequence"/>
</dbReference>
<comment type="caution">
    <text evidence="1">The sequence shown here is derived from an EMBL/GenBank/DDBJ whole genome shotgun (WGS) entry which is preliminary data.</text>
</comment>
<sequence>MKKRLKNKILTQLNRAELLQLTTFFKQKTSKLSHDNILRIKDLKKLEPGYLNSVVRNCYTTMGPTEKYRIRAIDKLIEKYYISGSVFKDDDIPF</sequence>
<dbReference type="EMBL" id="AZFH01000010">
    <property type="protein sequence ID" value="KRL84303.1"/>
    <property type="molecule type" value="Genomic_DNA"/>
</dbReference>
<name>A0A0R1TSF1_9LACO</name>
<evidence type="ECO:0000313" key="1">
    <source>
        <dbReference type="EMBL" id="KRL84303.1"/>
    </source>
</evidence>